<sequence length="138" mass="16603">MSFFTRKDMGRIYVIRMELPDGEIIHKIGMCFSDRATDRMMELLRSWFVKYRYVPYAELRLDMACYNPKEVEKYIHRILDRNRYSCEHKVQGSTEMFRGVDEVRLLVFLRRFKDSVDPYCPDLDKSGYDIVNGLLSYE</sequence>
<dbReference type="AlphaFoldDB" id="A0A4Z0F7H3"/>
<dbReference type="Proteomes" id="UP000297890">
    <property type="component" value="Unassembled WGS sequence"/>
</dbReference>
<dbReference type="RefSeq" id="WP_135282736.1">
    <property type="nucleotide sequence ID" value="NZ_SRIO01000022.1"/>
</dbReference>
<gene>
    <name evidence="2" type="ORF">E4680_12405</name>
</gene>
<proteinExistence type="predicted"/>
<dbReference type="InterPro" id="IPR018306">
    <property type="entry name" value="Phage_T5_Orf172_DNA-bd"/>
</dbReference>
<keyword evidence="3" id="KW-1185">Reference proteome</keyword>
<evidence type="ECO:0000313" key="2">
    <source>
        <dbReference type="EMBL" id="TFZ81475.1"/>
    </source>
</evidence>
<evidence type="ECO:0000259" key="1">
    <source>
        <dbReference type="Pfam" id="PF10544"/>
    </source>
</evidence>
<comment type="caution">
    <text evidence="2">The sequence shown here is derived from an EMBL/GenBank/DDBJ whole genome shotgun (WGS) entry which is preliminary data.</text>
</comment>
<reference evidence="2 3" key="1">
    <citation type="journal article" date="2019" name="ISME J.">
        <title>Candidatus Macondimonas diazotrophica, a novel gammaproteobacterial genus dominating crude-oil-contaminated coastal sediments.</title>
        <authorList>
            <person name="Karthikeyan S."/>
            <person name="Konstantinidis K."/>
        </authorList>
    </citation>
    <scope>NUCLEOTIDE SEQUENCE [LARGE SCALE GENOMIC DNA]</scope>
    <source>
        <strain evidence="2 3">KTK01</strain>
    </source>
</reference>
<name>A0A4Z0F7H3_9GAMM</name>
<accession>A0A4Z0F7H3</accession>
<evidence type="ECO:0000313" key="3">
    <source>
        <dbReference type="Proteomes" id="UP000297890"/>
    </source>
</evidence>
<feature type="domain" description="Bacteriophage T5 Orf172 DNA-binding" evidence="1">
    <location>
        <begin position="10"/>
        <end position="103"/>
    </location>
</feature>
<protein>
    <submittedName>
        <fullName evidence="2">GIY-YIG nuclease family protein</fullName>
    </submittedName>
</protein>
<dbReference type="Pfam" id="PF10544">
    <property type="entry name" value="T5orf172"/>
    <property type="match status" value="1"/>
</dbReference>
<dbReference type="EMBL" id="SRIO01000022">
    <property type="protein sequence ID" value="TFZ81475.1"/>
    <property type="molecule type" value="Genomic_DNA"/>
</dbReference>
<organism evidence="2 3">
    <name type="scientific">Candidatus Macondimonas diazotrophica</name>
    <dbReference type="NCBI Taxonomy" id="2305248"/>
    <lineage>
        <taxon>Bacteria</taxon>
        <taxon>Pseudomonadati</taxon>
        <taxon>Pseudomonadota</taxon>
        <taxon>Gammaproteobacteria</taxon>
        <taxon>Chromatiales</taxon>
        <taxon>Ectothiorhodospiraceae</taxon>
        <taxon>Candidatus Macondimonas</taxon>
    </lineage>
</organism>